<evidence type="ECO:0000256" key="1">
    <source>
        <dbReference type="SAM" id="MobiDB-lite"/>
    </source>
</evidence>
<reference evidence="4 5" key="1">
    <citation type="submission" date="2024-04" db="EMBL/GenBank/DDBJ databases">
        <title>Tritrichomonas musculus Genome.</title>
        <authorList>
            <person name="Alves-Ferreira E."/>
            <person name="Grigg M."/>
            <person name="Lorenzi H."/>
            <person name="Galac M."/>
        </authorList>
    </citation>
    <scope>NUCLEOTIDE SEQUENCE [LARGE SCALE GENOMIC DNA]</scope>
    <source>
        <strain evidence="4 5">EAF2021</strain>
    </source>
</reference>
<feature type="transmembrane region" description="Helical" evidence="2">
    <location>
        <begin position="1054"/>
        <end position="1073"/>
    </location>
</feature>
<dbReference type="EMBL" id="JAPFFF010000007">
    <property type="protein sequence ID" value="KAK8885507.1"/>
    <property type="molecule type" value="Genomic_DNA"/>
</dbReference>
<dbReference type="PROSITE" id="PS50125">
    <property type="entry name" value="GUANYLATE_CYCLASE_2"/>
    <property type="match status" value="1"/>
</dbReference>
<name>A0ABR2K3M1_9EUKA</name>
<comment type="caution">
    <text evidence="4">The sequence shown here is derived from an EMBL/GenBank/DDBJ whole genome shotgun (WGS) entry which is preliminary data.</text>
</comment>
<keyword evidence="2" id="KW-0812">Transmembrane</keyword>
<feature type="transmembrane region" description="Helical" evidence="2">
    <location>
        <begin position="744"/>
        <end position="767"/>
    </location>
</feature>
<dbReference type="InterPro" id="IPR029787">
    <property type="entry name" value="Nucleotide_cyclase"/>
</dbReference>
<feature type="transmembrane region" description="Helical" evidence="2">
    <location>
        <begin position="839"/>
        <end position="866"/>
    </location>
</feature>
<feature type="transmembrane region" description="Helical" evidence="2">
    <location>
        <begin position="96"/>
        <end position="120"/>
    </location>
</feature>
<evidence type="ECO:0000256" key="2">
    <source>
        <dbReference type="SAM" id="Phobius"/>
    </source>
</evidence>
<feature type="transmembrane region" description="Helical" evidence="2">
    <location>
        <begin position="72"/>
        <end position="90"/>
    </location>
</feature>
<feature type="region of interest" description="Disordered" evidence="1">
    <location>
        <begin position="436"/>
        <end position="493"/>
    </location>
</feature>
<feature type="compositionally biased region" description="Polar residues" evidence="1">
    <location>
        <begin position="436"/>
        <end position="446"/>
    </location>
</feature>
<evidence type="ECO:0000259" key="3">
    <source>
        <dbReference type="PROSITE" id="PS50125"/>
    </source>
</evidence>
<protein>
    <recommendedName>
        <fullName evidence="3">Guanylate cyclase domain-containing protein</fullName>
    </recommendedName>
</protein>
<dbReference type="SMART" id="SM00091">
    <property type="entry name" value="PAS"/>
    <property type="match status" value="1"/>
</dbReference>
<proteinExistence type="predicted"/>
<keyword evidence="5" id="KW-1185">Reference proteome</keyword>
<feature type="transmembrane region" description="Helical" evidence="2">
    <location>
        <begin position="517"/>
        <end position="539"/>
    </location>
</feature>
<feature type="compositionally biased region" description="Low complexity" evidence="1">
    <location>
        <begin position="454"/>
        <end position="490"/>
    </location>
</feature>
<dbReference type="Proteomes" id="UP001470230">
    <property type="component" value="Unassembled WGS sequence"/>
</dbReference>
<feature type="transmembrane region" description="Helical" evidence="2">
    <location>
        <begin position="127"/>
        <end position="145"/>
    </location>
</feature>
<dbReference type="SUPFAM" id="SSF55073">
    <property type="entry name" value="Nucleotide cyclase"/>
    <property type="match status" value="1"/>
</dbReference>
<dbReference type="CDD" id="cd07302">
    <property type="entry name" value="CHD"/>
    <property type="match status" value="1"/>
</dbReference>
<feature type="domain" description="Guanylate cyclase" evidence="3">
    <location>
        <begin position="1343"/>
        <end position="1479"/>
    </location>
</feature>
<evidence type="ECO:0000313" key="5">
    <source>
        <dbReference type="Proteomes" id="UP001470230"/>
    </source>
</evidence>
<sequence>MAVSGDQLGLSFICNNYKIGYTGIKDPTMWVFFFLSLLFYTFISIFHQFYVSVSLTFRPMSLPVFNHNLETVILQMTSFVSFITSILPYCNKVCRIILYTLTFISYLTPFIFVPICGNFLTGNHSSIFYALSSTGAVISIVNFIFDVTNKELSSVIFLFEGVILIIFIIVFTILKKKILLKSLLVLDRIADIPKTFDDEISNVFQSLLYAGAGFSAGNPFVCNWTFMDMIIDRWPLVSITWMLYARFAASFTDEKSKLLWIDDKFKRKVYPTESVQLFHAQIHYLVERRDASMSPQLKKKVSECQRLTSSCRSKMRLYWESVLQGNPFDMEATAFSAQNSNEAAESKIMHFLTLFPNNQYLTQSFLQFLIGIKADPTEVKKWTNNLNLLKSGQLITPDLAQQQSLYYFPYLNAVNAKKQSSGVQAAFIPDFSPGNQATSRYPSSPSHFGGGSNGTMNQSGTSTTNTTNTTNTTTTTTNTNYSTNNTTNSSLEATENGERLQLLTSIRMSIYNLQIPAVRNAIIIFTFFFLLFFGIGFPLSLSLTQKPFDNHLDLMNMTYLSASLRTQVNLLSFFCIEFVAEKMGLRPNSTLNINNLSITEDHNHYDISNSILSTVSSIENLLNLIRYLNVLQSQGRHIKMAYQAIFESVLNYTVCTSVLNETTTELKCENTTKSIESSIMSAKLYASALVNYHSLDEVLTSIQSEDFINLIGCAFQSTQYLTQVCLYVDDQVDSEIEDNQKTSFIVGLTLALVIFLCYILSIILLAVKFNSDKRATAKCFLMVPKHVVSHVVDKFRFSYAIDVDTAANEGNQMMEIQKSKQEENFLATLSSASSNRWTVYGSIILISIFEFIVMAAAILASLFIYFTVNNFSDFDKLHSPIHNYFQLPIAKAILGVDCAYLLAIVDKDYYIPLIDRDFFIKEGENMAFQMQNYSSAVLYGSSSLELSSLLDMNHDYIIQFFKGVDVVDIDELISTINATYEIMAPSSQFYLSKEFLSRTFVMAKEGKVSLNDQQNVNLWTMIYNHYYLKYIEPISNDITKTTFNDFKLIMKNEIILYAVLYIIAVIFYVLSIIKVMSISSNIKWIISTMLQFSPEVLLNSDSVMRIISGSFKEAPFTIPQYSSAFYEKLTNDCEDALLITSIDTTINWASKSSEQIFNKSVSQLVGKTFRQVLVGSAEANSIKLHDQSIDEFFTNLDTALSGRKTLSFTQMIQFEDMQSKVNEQKGENVEADENNNNNNNQEQAENNDDQDQEHVDSNIKFLNIKLTAFSKNGVVKSLIQAKGKLTTLSFLCQDMTKYIRSSQSLALHKEKVDKMFTEIIPAQVLPYIHRNEEQISFVEQSASFVCITIADFDLTVASISSSQTMSILSRVLYEFDSILNSTSRTIIKMRSFGDIYVAAGGFFSEVAIHPMTHAKECVKFGLDCIKRISEITKTIGISLKLKVGVNTGGPVIVGILKTRLASPTLNIIGSAFDVACEIMSGGEPMSVVITSSVYEHIFGGSFSFRKGPDMMTNSAGFTQTYLVSPL</sequence>
<keyword evidence="2" id="KW-1133">Transmembrane helix</keyword>
<feature type="compositionally biased region" description="Low complexity" evidence="1">
    <location>
        <begin position="1234"/>
        <end position="1244"/>
    </location>
</feature>
<gene>
    <name evidence="4" type="ORF">M9Y10_040956</name>
</gene>
<organism evidence="4 5">
    <name type="scientific">Tritrichomonas musculus</name>
    <dbReference type="NCBI Taxonomy" id="1915356"/>
    <lineage>
        <taxon>Eukaryota</taxon>
        <taxon>Metamonada</taxon>
        <taxon>Parabasalia</taxon>
        <taxon>Tritrichomonadida</taxon>
        <taxon>Tritrichomonadidae</taxon>
        <taxon>Tritrichomonas</taxon>
    </lineage>
</organism>
<dbReference type="Pfam" id="PF00211">
    <property type="entry name" value="Guanylate_cyc"/>
    <property type="match status" value="1"/>
</dbReference>
<dbReference type="InterPro" id="IPR001054">
    <property type="entry name" value="A/G_cyclase"/>
</dbReference>
<evidence type="ECO:0000313" key="4">
    <source>
        <dbReference type="EMBL" id="KAK8885507.1"/>
    </source>
</evidence>
<dbReference type="InterPro" id="IPR000014">
    <property type="entry name" value="PAS"/>
</dbReference>
<dbReference type="SMART" id="SM00044">
    <property type="entry name" value="CYCc"/>
    <property type="match status" value="1"/>
</dbReference>
<keyword evidence="2" id="KW-0472">Membrane</keyword>
<dbReference type="Gene3D" id="3.30.70.1230">
    <property type="entry name" value="Nucleotide cyclase"/>
    <property type="match status" value="1"/>
</dbReference>
<feature type="region of interest" description="Disordered" evidence="1">
    <location>
        <begin position="1223"/>
        <end position="1252"/>
    </location>
</feature>
<feature type="transmembrane region" description="Helical" evidence="2">
    <location>
        <begin position="30"/>
        <end position="51"/>
    </location>
</feature>
<feature type="transmembrane region" description="Helical" evidence="2">
    <location>
        <begin position="151"/>
        <end position="174"/>
    </location>
</feature>
<accession>A0ABR2K3M1</accession>